<dbReference type="PANTHER" id="PTHR42923:SF3">
    <property type="entry name" value="PROTOPORPHYRINOGEN OXIDASE"/>
    <property type="match status" value="1"/>
</dbReference>
<dbReference type="InterPro" id="IPR036188">
    <property type="entry name" value="FAD/NAD-bd_sf"/>
</dbReference>
<dbReference type="SUPFAM" id="SSF51905">
    <property type="entry name" value="FAD/NAD(P)-binding domain"/>
    <property type="match status" value="1"/>
</dbReference>
<dbReference type="InterPro" id="IPR050464">
    <property type="entry name" value="Zeta_carotene_desat/Oxidored"/>
</dbReference>
<protein>
    <recommendedName>
        <fullName evidence="2">Amine oxidase domain-containing protein</fullName>
    </recommendedName>
</protein>
<keyword evidence="4" id="KW-1185">Reference proteome</keyword>
<dbReference type="Gene3D" id="1.10.3110.10">
    <property type="entry name" value="protoporphyrinogen ix oxidase, domain 3"/>
    <property type="match status" value="1"/>
</dbReference>
<name>A0ABQ5PU28_9BACT</name>
<dbReference type="PANTHER" id="PTHR42923">
    <property type="entry name" value="PROTOPORPHYRINOGEN OXIDASE"/>
    <property type="match status" value="1"/>
</dbReference>
<organism evidence="3 4">
    <name type="scientific">Geothrix edaphica</name>
    <dbReference type="NCBI Taxonomy" id="2927976"/>
    <lineage>
        <taxon>Bacteria</taxon>
        <taxon>Pseudomonadati</taxon>
        <taxon>Acidobacteriota</taxon>
        <taxon>Holophagae</taxon>
        <taxon>Holophagales</taxon>
        <taxon>Holophagaceae</taxon>
        <taxon>Geothrix</taxon>
    </lineage>
</organism>
<feature type="region of interest" description="Disordered" evidence="1">
    <location>
        <begin position="98"/>
        <end position="119"/>
    </location>
</feature>
<evidence type="ECO:0000259" key="2">
    <source>
        <dbReference type="Pfam" id="PF01593"/>
    </source>
</evidence>
<proteinExistence type="predicted"/>
<reference evidence="3" key="1">
    <citation type="journal article" date="2023" name="Antonie Van Leeuwenhoek">
        <title>Mesoterricola silvestris gen. nov., sp. nov., Mesoterricola sediminis sp. nov., Geothrix oryzae sp. nov., Geothrix edaphica sp. nov., Geothrix rubra sp. nov., and Geothrix limicola sp. nov., six novel members of Acidobacteriota isolated from soils.</title>
        <authorList>
            <person name="Itoh H."/>
            <person name="Sugisawa Y."/>
            <person name="Mise K."/>
            <person name="Xu Z."/>
            <person name="Kuniyasu M."/>
            <person name="Ushijima N."/>
            <person name="Kawano K."/>
            <person name="Kobayashi E."/>
            <person name="Shiratori Y."/>
            <person name="Masuda Y."/>
            <person name="Senoo K."/>
        </authorList>
    </citation>
    <scope>NUCLEOTIDE SEQUENCE</scope>
    <source>
        <strain evidence="3">Red802</strain>
    </source>
</reference>
<sequence length="450" mass="47091">MAGGPRGGVEGNRNSARILVLGGGISGLLAAWHLRRRGCEVEVWEASHAAGGWAQTLPWPGPAGEPGFLERGPQGLLVGRDGALDRLLHDLDLELRPPQPKGPRWLGRGGRREPSPATLTGLLRAPGLGPGGKLRMLAEPFIPAGTATDESLHAFFARRLGEGFARELLPALVAGVLAAPPERIGLEALPRLQRLEARGGLLLGGLRAGPERTRLPVGGTGALARDLTERLGCVHTHRPAQALEPLTQGRWRVHGAGLSCEAEAVVLALPAQAASSLLAPVASAASRILADVPQLELRVWHSRHAMVPGWERGLGLLIHPPEGRGLLGAVSLAADDPRGVPGLLQLRTYLGGAYPVAPALHTWAGVFAELRHWLPELPEAVQVREEVCPGAFPLLEPGHGTQVARVLAGLPQGLVWLGAARFGPGIPDLAEGIAAWAESASGALPAVTRA</sequence>
<accession>A0ABQ5PU28</accession>
<evidence type="ECO:0000256" key="1">
    <source>
        <dbReference type="SAM" id="MobiDB-lite"/>
    </source>
</evidence>
<dbReference type="Gene3D" id="3.50.50.60">
    <property type="entry name" value="FAD/NAD(P)-binding domain"/>
    <property type="match status" value="1"/>
</dbReference>
<dbReference type="EMBL" id="BSDC01000001">
    <property type="protein sequence ID" value="GLH65874.1"/>
    <property type="molecule type" value="Genomic_DNA"/>
</dbReference>
<dbReference type="InterPro" id="IPR002937">
    <property type="entry name" value="Amino_oxidase"/>
</dbReference>
<feature type="domain" description="Amine oxidase" evidence="2">
    <location>
        <begin position="25"/>
        <end position="312"/>
    </location>
</feature>
<gene>
    <name evidence="3" type="ORF">GETHED_02380</name>
</gene>
<dbReference type="Pfam" id="PF01593">
    <property type="entry name" value="Amino_oxidase"/>
    <property type="match status" value="1"/>
</dbReference>
<evidence type="ECO:0000313" key="4">
    <source>
        <dbReference type="Proteomes" id="UP001165044"/>
    </source>
</evidence>
<comment type="caution">
    <text evidence="3">The sequence shown here is derived from an EMBL/GenBank/DDBJ whole genome shotgun (WGS) entry which is preliminary data.</text>
</comment>
<evidence type="ECO:0000313" key="3">
    <source>
        <dbReference type="EMBL" id="GLH65874.1"/>
    </source>
</evidence>
<dbReference type="Gene3D" id="3.90.660.20">
    <property type="entry name" value="Protoporphyrinogen oxidase, mitochondrial, domain 2"/>
    <property type="match status" value="1"/>
</dbReference>
<dbReference type="Proteomes" id="UP001165044">
    <property type="component" value="Unassembled WGS sequence"/>
</dbReference>